<evidence type="ECO:0000313" key="1">
    <source>
        <dbReference type="EMBL" id="POS85996.1"/>
    </source>
</evidence>
<sequence>MSWILLSYVVSTHAVLDRREFKENGYDCGDAFFNDHMVHDAFITVSSGAGRNFLLPYSGSLYSSAMRYVTWPILPMGSRISKTKSIWQKATYQIVFDENGKVIDLIVRLANYQFAKCWRVDTQRPEASIYSVEGSNGYECGPEFIPDGTITECTRIARDNLEKGYYYPLQYRGNLYSEDLGYKIWPIYHRDSKIHKFPKDPRASSYFMVIDSTGQLKDIVVRTSRNNFIRCMRARKVSPAPETDELSQIFAKPTRYGYICDKEFFDDTYLQRASKMAKRIQETKGANNFPKSYNGEPFNSPCWLWPLKKNGDSFTVGRVGKYLLVLDLDFGIMSVAMEGEKKLVQCNRRTIPGGYQDRSSYRCDSEVFSHKQLASTAKIACKNKNKTLKVTYPAPYKGLKFDVEGPYLIYPIKKNKYSCCLGKHRLVINTLCQIAGVLTMDPITQELIKCSVESPEDLQER</sequence>
<reference evidence="1 2" key="1">
    <citation type="submission" date="2017-10" db="EMBL/GenBank/DDBJ databases">
        <title>Development of genomic resources for the powdery mildew, Erysiphe pulchra.</title>
        <authorList>
            <person name="Wadl P.A."/>
            <person name="Mack B.M."/>
            <person name="Moore G."/>
            <person name="Beltz S.B."/>
        </authorList>
    </citation>
    <scope>NUCLEOTIDE SEQUENCE [LARGE SCALE GENOMIC DNA]</scope>
    <source>
        <strain evidence="1">Cflorida</strain>
    </source>
</reference>
<dbReference type="Gene3D" id="3.10.450.30">
    <property type="entry name" value="Microbial ribonucleases"/>
    <property type="match status" value="2"/>
</dbReference>
<name>A0A2S4PVE5_9PEZI</name>
<protein>
    <submittedName>
        <fullName evidence="1">Uncharacterized protein</fullName>
    </submittedName>
</protein>
<dbReference type="OrthoDB" id="5425539at2759"/>
<comment type="caution">
    <text evidence="1">The sequence shown here is derived from an EMBL/GenBank/DDBJ whole genome shotgun (WGS) entry which is preliminary data.</text>
</comment>
<organism evidence="1 2">
    <name type="scientific">Erysiphe pulchra</name>
    <dbReference type="NCBI Taxonomy" id="225359"/>
    <lineage>
        <taxon>Eukaryota</taxon>
        <taxon>Fungi</taxon>
        <taxon>Dikarya</taxon>
        <taxon>Ascomycota</taxon>
        <taxon>Pezizomycotina</taxon>
        <taxon>Leotiomycetes</taxon>
        <taxon>Erysiphales</taxon>
        <taxon>Erysiphaceae</taxon>
        <taxon>Erysiphe</taxon>
    </lineage>
</organism>
<gene>
    <name evidence="1" type="ORF">EPUL_000809</name>
</gene>
<accession>A0A2S4PVE5</accession>
<proteinExistence type="predicted"/>
<dbReference type="AlphaFoldDB" id="A0A2S4PVE5"/>
<evidence type="ECO:0000313" key="2">
    <source>
        <dbReference type="Proteomes" id="UP000237438"/>
    </source>
</evidence>
<dbReference type="Proteomes" id="UP000237438">
    <property type="component" value="Unassembled WGS sequence"/>
</dbReference>
<dbReference type="EMBL" id="PEDP01000435">
    <property type="protein sequence ID" value="POS85996.1"/>
    <property type="molecule type" value="Genomic_DNA"/>
</dbReference>
<keyword evidence="2" id="KW-1185">Reference proteome</keyword>